<comment type="function">
    <text evidence="7">May play the central regulatory role in sporulation. It may be an element of the effector pathway responsible for the activation of sporulation genes in response to nutritional stress. Spo0A may act in concert with spo0H (a sigma factor) to control the expression of some genes that are critical to the sporulation process.</text>
</comment>
<dbReference type="CDD" id="cd00383">
    <property type="entry name" value="trans_reg_C"/>
    <property type="match status" value="1"/>
</dbReference>
<keyword evidence="5 9" id="KW-0238">DNA-binding</keyword>
<evidence type="ECO:0000256" key="5">
    <source>
        <dbReference type="ARBA" id="ARBA00023125"/>
    </source>
</evidence>
<dbReference type="AlphaFoldDB" id="A0A0P8YXC3"/>
<evidence type="ECO:0000259" key="10">
    <source>
        <dbReference type="PROSITE" id="PS50110"/>
    </source>
</evidence>
<accession>A0A0P8YXC3</accession>
<proteinExistence type="predicted"/>
<evidence type="ECO:0000256" key="9">
    <source>
        <dbReference type="PROSITE-ProRule" id="PRU01091"/>
    </source>
</evidence>
<dbReference type="OrthoDB" id="9790442at2"/>
<dbReference type="InterPro" id="IPR011006">
    <property type="entry name" value="CheY-like_superfamily"/>
</dbReference>
<evidence type="ECO:0000256" key="8">
    <source>
        <dbReference type="PROSITE-ProRule" id="PRU00169"/>
    </source>
</evidence>
<dbReference type="GO" id="GO:0005829">
    <property type="term" value="C:cytosol"/>
    <property type="evidence" value="ECO:0007669"/>
    <property type="project" value="TreeGrafter"/>
</dbReference>
<dbReference type="FunFam" id="3.40.50.2300:FF:000001">
    <property type="entry name" value="DNA-binding response regulator PhoB"/>
    <property type="match status" value="1"/>
</dbReference>
<dbReference type="SUPFAM" id="SSF52172">
    <property type="entry name" value="CheY-like"/>
    <property type="match status" value="1"/>
</dbReference>
<feature type="domain" description="Response regulatory" evidence="10">
    <location>
        <begin position="3"/>
        <end position="116"/>
    </location>
</feature>
<evidence type="ECO:0000256" key="6">
    <source>
        <dbReference type="ARBA" id="ARBA00023163"/>
    </source>
</evidence>
<dbReference type="GO" id="GO:0006355">
    <property type="term" value="P:regulation of DNA-templated transcription"/>
    <property type="evidence" value="ECO:0007669"/>
    <property type="project" value="InterPro"/>
</dbReference>
<dbReference type="CDD" id="cd17574">
    <property type="entry name" value="REC_OmpR"/>
    <property type="match status" value="1"/>
</dbReference>
<dbReference type="PANTHER" id="PTHR48111">
    <property type="entry name" value="REGULATOR OF RPOS"/>
    <property type="match status" value="1"/>
</dbReference>
<dbReference type="FunFam" id="1.10.10.10:FF:000018">
    <property type="entry name" value="DNA-binding response regulator ResD"/>
    <property type="match status" value="1"/>
</dbReference>
<dbReference type="SUPFAM" id="SSF46894">
    <property type="entry name" value="C-terminal effector domain of the bipartite response regulators"/>
    <property type="match status" value="1"/>
</dbReference>
<dbReference type="InterPro" id="IPR036388">
    <property type="entry name" value="WH-like_DNA-bd_sf"/>
</dbReference>
<evidence type="ECO:0000259" key="11">
    <source>
        <dbReference type="PROSITE" id="PS51755"/>
    </source>
</evidence>
<dbReference type="SMART" id="SM00448">
    <property type="entry name" value="REC"/>
    <property type="match status" value="1"/>
</dbReference>
<dbReference type="RefSeq" id="WP_054875549.1">
    <property type="nucleotide sequence ID" value="NZ_LKET01000032.1"/>
</dbReference>
<dbReference type="InterPro" id="IPR001789">
    <property type="entry name" value="Sig_transdc_resp-reg_receiver"/>
</dbReference>
<evidence type="ECO:0000256" key="1">
    <source>
        <dbReference type="ARBA" id="ARBA00018672"/>
    </source>
</evidence>
<evidence type="ECO:0000256" key="2">
    <source>
        <dbReference type="ARBA" id="ARBA00022553"/>
    </source>
</evidence>
<name>A0A0P8YXC3_9CLOT</name>
<dbReference type="STRING" id="36849.OXPF_25410"/>
<evidence type="ECO:0000313" key="13">
    <source>
        <dbReference type="Proteomes" id="UP000050326"/>
    </source>
</evidence>
<evidence type="ECO:0000313" key="12">
    <source>
        <dbReference type="EMBL" id="KPU44371.1"/>
    </source>
</evidence>
<dbReference type="InterPro" id="IPR001867">
    <property type="entry name" value="OmpR/PhoB-type_DNA-bd"/>
</dbReference>
<dbReference type="Gene3D" id="3.40.50.2300">
    <property type="match status" value="1"/>
</dbReference>
<dbReference type="PROSITE" id="PS51755">
    <property type="entry name" value="OMPR_PHOB"/>
    <property type="match status" value="1"/>
</dbReference>
<keyword evidence="2 8" id="KW-0597">Phosphoprotein</keyword>
<dbReference type="InterPro" id="IPR039420">
    <property type="entry name" value="WalR-like"/>
</dbReference>
<evidence type="ECO:0000256" key="7">
    <source>
        <dbReference type="ARBA" id="ARBA00024867"/>
    </source>
</evidence>
<dbReference type="GO" id="GO:0032993">
    <property type="term" value="C:protein-DNA complex"/>
    <property type="evidence" value="ECO:0007669"/>
    <property type="project" value="TreeGrafter"/>
</dbReference>
<feature type="modified residue" description="4-aspartylphosphate" evidence="8">
    <location>
        <position position="52"/>
    </location>
</feature>
<dbReference type="Gene3D" id="1.10.10.10">
    <property type="entry name" value="Winged helix-like DNA-binding domain superfamily/Winged helix DNA-binding domain"/>
    <property type="match status" value="1"/>
</dbReference>
<gene>
    <name evidence="12" type="primary">yycF_2</name>
    <name evidence="12" type="ORF">OXPF_25410</name>
</gene>
<dbReference type="SMART" id="SM00862">
    <property type="entry name" value="Trans_reg_C"/>
    <property type="match status" value="1"/>
</dbReference>
<sequence>MSKILIIEDDPEIAMLEKDYLEINGFETEIVSDGKTALNVLLASHFDLVLLDLMLPGKSGYDICREIRDKIDIPILMVTARTESVDKIRGLGLGADDYIAKPFDPAELVARVKAHLRRYERLTGSGRRGNKDDTIIISGLRISPQSRKVYKGDTEIKFPNREFELLLFLAENPNIVFSKEHLFEKIWGFDYIGDSATVTVHINRIREKIEDDPSKPQIIETVWGAGYRLNN</sequence>
<dbReference type="EMBL" id="LKET01000032">
    <property type="protein sequence ID" value="KPU44371.1"/>
    <property type="molecule type" value="Genomic_DNA"/>
</dbReference>
<evidence type="ECO:0000256" key="4">
    <source>
        <dbReference type="ARBA" id="ARBA00023015"/>
    </source>
</evidence>
<feature type="DNA-binding region" description="OmpR/PhoB-type" evidence="9">
    <location>
        <begin position="132"/>
        <end position="231"/>
    </location>
</feature>
<dbReference type="Pfam" id="PF00486">
    <property type="entry name" value="Trans_reg_C"/>
    <property type="match status" value="1"/>
</dbReference>
<keyword evidence="6" id="KW-0804">Transcription</keyword>
<protein>
    <recommendedName>
        <fullName evidence="1">Stage 0 sporulation protein A homolog</fullName>
    </recommendedName>
</protein>
<dbReference type="InterPro" id="IPR016032">
    <property type="entry name" value="Sig_transdc_resp-reg_C-effctor"/>
</dbReference>
<dbReference type="PATRIC" id="fig|36849.3.peg.2683"/>
<evidence type="ECO:0000256" key="3">
    <source>
        <dbReference type="ARBA" id="ARBA00023012"/>
    </source>
</evidence>
<dbReference type="GO" id="GO:0000976">
    <property type="term" value="F:transcription cis-regulatory region binding"/>
    <property type="evidence" value="ECO:0007669"/>
    <property type="project" value="TreeGrafter"/>
</dbReference>
<organism evidence="12 13">
    <name type="scientific">Oxobacter pfennigii</name>
    <dbReference type="NCBI Taxonomy" id="36849"/>
    <lineage>
        <taxon>Bacteria</taxon>
        <taxon>Bacillati</taxon>
        <taxon>Bacillota</taxon>
        <taxon>Clostridia</taxon>
        <taxon>Eubacteriales</taxon>
        <taxon>Clostridiaceae</taxon>
        <taxon>Oxobacter</taxon>
    </lineage>
</organism>
<dbReference type="Gene3D" id="6.10.250.690">
    <property type="match status" value="1"/>
</dbReference>
<dbReference type="PROSITE" id="PS50110">
    <property type="entry name" value="RESPONSE_REGULATORY"/>
    <property type="match status" value="1"/>
</dbReference>
<dbReference type="GO" id="GO:0000156">
    <property type="term" value="F:phosphorelay response regulator activity"/>
    <property type="evidence" value="ECO:0007669"/>
    <property type="project" value="TreeGrafter"/>
</dbReference>
<dbReference type="PANTHER" id="PTHR48111:SF26">
    <property type="entry name" value="STAGE 0 SPORULATION PROTEIN A HOMOLOG"/>
    <property type="match status" value="1"/>
</dbReference>
<keyword evidence="3" id="KW-0902">Two-component regulatory system</keyword>
<keyword evidence="13" id="KW-1185">Reference proteome</keyword>
<dbReference type="Proteomes" id="UP000050326">
    <property type="component" value="Unassembled WGS sequence"/>
</dbReference>
<reference evidence="12 13" key="1">
    <citation type="submission" date="2015-09" db="EMBL/GenBank/DDBJ databases">
        <title>Genome sequence of Oxobacter pfennigii DSM 3222.</title>
        <authorList>
            <person name="Poehlein A."/>
            <person name="Bengelsdorf F.R."/>
            <person name="Schiel-Bengelsdorf B."/>
            <person name="Duerre P."/>
            <person name="Daniel R."/>
        </authorList>
    </citation>
    <scope>NUCLEOTIDE SEQUENCE [LARGE SCALE GENOMIC DNA]</scope>
    <source>
        <strain evidence="12 13">DSM 3222</strain>
    </source>
</reference>
<feature type="domain" description="OmpR/PhoB-type" evidence="11">
    <location>
        <begin position="132"/>
        <end position="231"/>
    </location>
</feature>
<dbReference type="Pfam" id="PF00072">
    <property type="entry name" value="Response_reg"/>
    <property type="match status" value="1"/>
</dbReference>
<keyword evidence="4" id="KW-0805">Transcription regulation</keyword>
<comment type="caution">
    <text evidence="12">The sequence shown here is derived from an EMBL/GenBank/DDBJ whole genome shotgun (WGS) entry which is preliminary data.</text>
</comment>